<protein>
    <submittedName>
        <fullName evidence="2">Uncharacterized protein</fullName>
    </submittedName>
</protein>
<evidence type="ECO:0000313" key="3">
    <source>
        <dbReference type="Proteomes" id="UP000199310"/>
    </source>
</evidence>
<dbReference type="STRING" id="29529.SAMN04488122_5179"/>
<feature type="region of interest" description="Disordered" evidence="1">
    <location>
        <begin position="30"/>
        <end position="49"/>
    </location>
</feature>
<accession>A0A1I0S9J6</accession>
<name>A0A1I0S9J6_9BACT</name>
<dbReference type="OrthoDB" id="86940at2"/>
<keyword evidence="3" id="KW-1185">Reference proteome</keyword>
<dbReference type="EMBL" id="FOJG01000002">
    <property type="protein sequence ID" value="SEW52853.1"/>
    <property type="molecule type" value="Genomic_DNA"/>
</dbReference>
<evidence type="ECO:0000256" key="1">
    <source>
        <dbReference type="SAM" id="MobiDB-lite"/>
    </source>
</evidence>
<proteinExistence type="predicted"/>
<dbReference type="Proteomes" id="UP000199310">
    <property type="component" value="Unassembled WGS sequence"/>
</dbReference>
<sequence>MPRAFLEPNGILILVLFVAALNSCLPHENPTAPGAAPQEAATLPADNTPDTATAQSLYNYLAGKAIGDLDKDGIADSVTVQQDTTDNTHPYRLQVFFGHADGTYTSVVTADHVIEATYPLGSDGMNEGHRFDEVVIKKGTLDIHTSLIHSNVHHIFRYQHGHFELIGFSQDQLEDINTVSEEQYNLSTGQYIRYKEAPDGTGKSEVENRVIPVSPLPVLDNFVPFTSKGEITY</sequence>
<dbReference type="AlphaFoldDB" id="A0A1I0S9J6"/>
<evidence type="ECO:0000313" key="2">
    <source>
        <dbReference type="EMBL" id="SEW52853.1"/>
    </source>
</evidence>
<organism evidence="2 3">
    <name type="scientific">Chitinophaga arvensicola</name>
    <dbReference type="NCBI Taxonomy" id="29529"/>
    <lineage>
        <taxon>Bacteria</taxon>
        <taxon>Pseudomonadati</taxon>
        <taxon>Bacteroidota</taxon>
        <taxon>Chitinophagia</taxon>
        <taxon>Chitinophagales</taxon>
        <taxon>Chitinophagaceae</taxon>
        <taxon>Chitinophaga</taxon>
    </lineage>
</organism>
<dbReference type="RefSeq" id="WP_089899815.1">
    <property type="nucleotide sequence ID" value="NZ_FOJG01000002.1"/>
</dbReference>
<gene>
    <name evidence="2" type="ORF">SAMN04488122_5179</name>
</gene>
<reference evidence="3" key="1">
    <citation type="submission" date="2016-10" db="EMBL/GenBank/DDBJ databases">
        <authorList>
            <person name="Varghese N."/>
            <person name="Submissions S."/>
        </authorList>
    </citation>
    <scope>NUCLEOTIDE SEQUENCE [LARGE SCALE GENOMIC DNA]</scope>
    <source>
        <strain evidence="3">DSM 3695</strain>
    </source>
</reference>